<sequence length="147" mass="16455">METTISECTKMIERAVEIATLVKSNRRSCHKVAIDLELIGGILSSLDREQIDKVNSQQLNLVLIQLFNQINEATSLFERSLNEQKLIKIKKLLQGRSIQGKLTEIHGSLGMTIALLSCVFRMKPSNSRSLGITEEQPIGESIFDTVQ</sequence>
<proteinExistence type="predicted"/>
<organism evidence="1 3">
    <name type="scientific">Rotaria socialis</name>
    <dbReference type="NCBI Taxonomy" id="392032"/>
    <lineage>
        <taxon>Eukaryota</taxon>
        <taxon>Metazoa</taxon>
        <taxon>Spiralia</taxon>
        <taxon>Gnathifera</taxon>
        <taxon>Rotifera</taxon>
        <taxon>Eurotatoria</taxon>
        <taxon>Bdelloidea</taxon>
        <taxon>Philodinida</taxon>
        <taxon>Philodinidae</taxon>
        <taxon>Rotaria</taxon>
    </lineage>
</organism>
<reference evidence="1" key="1">
    <citation type="submission" date="2021-02" db="EMBL/GenBank/DDBJ databases">
        <authorList>
            <person name="Nowell W R."/>
        </authorList>
    </citation>
    <scope>NUCLEOTIDE SEQUENCE</scope>
</reference>
<evidence type="ECO:0000313" key="3">
    <source>
        <dbReference type="Proteomes" id="UP000663825"/>
    </source>
</evidence>
<dbReference type="EMBL" id="CAJNXB010000566">
    <property type="protein sequence ID" value="CAF3066646.1"/>
    <property type="molecule type" value="Genomic_DNA"/>
</dbReference>
<evidence type="ECO:0000313" key="1">
    <source>
        <dbReference type="EMBL" id="CAF3066646.1"/>
    </source>
</evidence>
<dbReference type="InterPro" id="IPR036537">
    <property type="entry name" value="Adaptor_Cbl_N_dom_sf"/>
</dbReference>
<comment type="caution">
    <text evidence="1">The sequence shown here is derived from an EMBL/GenBank/DDBJ whole genome shotgun (WGS) entry which is preliminary data.</text>
</comment>
<gene>
    <name evidence="2" type="ORF">GRG538_LOCUS5973</name>
    <name evidence="1" type="ORF">TIS948_LOCUS4859</name>
</gene>
<accession>A0A817ME37</accession>
<dbReference type="GO" id="GO:0007166">
    <property type="term" value="P:cell surface receptor signaling pathway"/>
    <property type="evidence" value="ECO:0007669"/>
    <property type="project" value="InterPro"/>
</dbReference>
<dbReference type="Proteomes" id="UP000663825">
    <property type="component" value="Unassembled WGS sequence"/>
</dbReference>
<dbReference type="EMBL" id="CAJNYT010000556">
    <property type="protein sequence ID" value="CAF3356003.1"/>
    <property type="molecule type" value="Genomic_DNA"/>
</dbReference>
<protein>
    <submittedName>
        <fullName evidence="1">Uncharacterized protein</fullName>
    </submittedName>
</protein>
<dbReference type="Proteomes" id="UP000663872">
    <property type="component" value="Unassembled WGS sequence"/>
</dbReference>
<name>A0A817ME37_9BILA</name>
<dbReference type="AlphaFoldDB" id="A0A817ME37"/>
<evidence type="ECO:0000313" key="2">
    <source>
        <dbReference type="EMBL" id="CAF3356003.1"/>
    </source>
</evidence>
<dbReference type="Gene3D" id="1.20.930.20">
    <property type="entry name" value="Adaptor protein Cbl, N-terminal domain"/>
    <property type="match status" value="1"/>
</dbReference>